<feature type="region of interest" description="Disordered" evidence="3">
    <location>
        <begin position="1006"/>
        <end position="1066"/>
    </location>
</feature>
<dbReference type="InterPro" id="IPR001789">
    <property type="entry name" value="Sig_transdc_resp-reg_receiver"/>
</dbReference>
<comment type="caution">
    <text evidence="6">The sequence shown here is derived from an EMBL/GenBank/DDBJ whole genome shotgun (WGS) entry which is preliminary data.</text>
</comment>
<feature type="compositionally biased region" description="Low complexity" evidence="3">
    <location>
        <begin position="1044"/>
        <end position="1053"/>
    </location>
</feature>
<dbReference type="Gene3D" id="3.30.565.10">
    <property type="entry name" value="Histidine kinase-like ATPase, C-terminal domain"/>
    <property type="match status" value="1"/>
</dbReference>
<dbReference type="SUPFAM" id="SSF47384">
    <property type="entry name" value="Homodimeric domain of signal transducing histidine kinase"/>
    <property type="match status" value="1"/>
</dbReference>
<evidence type="ECO:0000256" key="1">
    <source>
        <dbReference type="ARBA" id="ARBA00022553"/>
    </source>
</evidence>
<organism evidence="6 7">
    <name type="scientific">Orbilia brochopaga</name>
    <dbReference type="NCBI Taxonomy" id="3140254"/>
    <lineage>
        <taxon>Eukaryota</taxon>
        <taxon>Fungi</taxon>
        <taxon>Dikarya</taxon>
        <taxon>Ascomycota</taxon>
        <taxon>Pezizomycotina</taxon>
        <taxon>Orbiliomycetes</taxon>
        <taxon>Orbiliales</taxon>
        <taxon>Orbiliaceae</taxon>
        <taxon>Orbilia</taxon>
    </lineage>
</organism>
<proteinExistence type="predicted"/>
<evidence type="ECO:0000256" key="3">
    <source>
        <dbReference type="SAM" id="MobiDB-lite"/>
    </source>
</evidence>
<dbReference type="Proteomes" id="UP001375240">
    <property type="component" value="Unassembled WGS sequence"/>
</dbReference>
<feature type="compositionally biased region" description="Polar residues" evidence="3">
    <location>
        <begin position="1033"/>
        <end position="1043"/>
    </location>
</feature>
<dbReference type="GO" id="GO:0000155">
    <property type="term" value="F:phosphorelay sensor kinase activity"/>
    <property type="evidence" value="ECO:0007669"/>
    <property type="project" value="InterPro"/>
</dbReference>
<gene>
    <name evidence="6" type="ORF">TWF696_005160</name>
</gene>
<dbReference type="SMART" id="SM00387">
    <property type="entry name" value="HATPase_c"/>
    <property type="match status" value="1"/>
</dbReference>
<evidence type="ECO:0000256" key="2">
    <source>
        <dbReference type="PROSITE-ProRule" id="PRU00169"/>
    </source>
</evidence>
<dbReference type="InterPro" id="IPR011006">
    <property type="entry name" value="CheY-like_superfamily"/>
</dbReference>
<feature type="modified residue" description="4-aspartylphosphate" evidence="2">
    <location>
        <position position="1218"/>
    </location>
</feature>
<reference evidence="6 7" key="1">
    <citation type="submission" date="2019-10" db="EMBL/GenBank/DDBJ databases">
        <authorList>
            <person name="Palmer J.M."/>
        </authorList>
    </citation>
    <scope>NUCLEOTIDE SEQUENCE [LARGE SCALE GENOMIC DNA]</scope>
    <source>
        <strain evidence="6 7">TWF696</strain>
    </source>
</reference>
<evidence type="ECO:0000313" key="7">
    <source>
        <dbReference type="Proteomes" id="UP001375240"/>
    </source>
</evidence>
<dbReference type="Pfam" id="PF00072">
    <property type="entry name" value="Response_reg"/>
    <property type="match status" value="1"/>
</dbReference>
<dbReference type="SUPFAM" id="SSF52172">
    <property type="entry name" value="CheY-like"/>
    <property type="match status" value="1"/>
</dbReference>
<dbReference type="PRINTS" id="PR00344">
    <property type="entry name" value="BCTRLSENSOR"/>
</dbReference>
<keyword evidence="7" id="KW-1185">Reference proteome</keyword>
<evidence type="ECO:0000259" key="4">
    <source>
        <dbReference type="PROSITE" id="PS50109"/>
    </source>
</evidence>
<evidence type="ECO:0000259" key="5">
    <source>
        <dbReference type="PROSITE" id="PS50110"/>
    </source>
</evidence>
<dbReference type="InterPro" id="IPR003594">
    <property type="entry name" value="HATPase_dom"/>
</dbReference>
<dbReference type="InterPro" id="IPR005467">
    <property type="entry name" value="His_kinase_dom"/>
</dbReference>
<sequence>MGGYDVMPPEHELIPGESERSREVYRYFTPPRTAEPGSTNFALFSDYPMLTTTVRFTALQLRKSRVVVSLVENGVQWIIAECIQRTKPLFGVTDDYLDAFLYSHPDDLQNGQSFLCRATVKMQPPRIIRKATPKSPDGPSQPILPFSANDPPIKEIPDLSQHSFFQHLQCVRLAPYYRSYIGVPLRTRKGYYIGSLCILDPMPARLSPRGRLFVREMAHNIMHYLDLMLLAKSANSFKQMQNSLFQFMDPSTLTMNVPQVPGPMAAQPFSQEPLVILLPESPADLRRKGLIPPDGTVPSSSSSSNTSGPSSEGSTSSHASSSSGGAPTPATGVRSSNVNPHIAAPPTNATNEDVFTRACRLVRDAIGADGALITDAGPKSRSDPEATQWAFPGTMATKLQASVSHIVAIRGIDVAPRAMHEFGLGLLDSRFLEQVADKHPKGKIFCYGNFSEVTVLDLGYANMRRRSLYVRQHMRYFLPESKSCICVPLSEIGGGPFGTLIVWTYNPKKVFVREQIYFLKTFTQIMMFEVARQNAVSAEREKESFMSSISHELRSPLYGIMGATDSLRRTLLDDNQRESLDLVTVSGNALQDTLNHVLDFSKLARFMKDGAGTDMFGVAKFEDVDLPSCTEEIVRGVFTAYDFLRTNLNLIRRTSTSSIVPLQPDTTTVQKDDKPVEIPKSNVEVIIDIQRSDNWLLRTDIGAYRRVLTNLLGNALKYTDSGHVRVLLTIEPYVDRKVDPALRWKVNKSKITLTISDTGRGISPEFLPKLFVPFSQENRLSAGTGLGMSIVKQIIDILGWDINVRSQLGSGTDMILSLVLDHGSEQRQPPPQNPASLAKPKDPVSMSWVSQIRNLTQGKRVAFVDFNDSEELALNYIKDSIVGYSSEWYNMEVVEIDGVSSLTELSGKVDILVLNEDSQFVTETQERVVKPAVIVVCSRAARVQFSRTSPKEENIVEYMWKPCGPKAYAQALRRCLVPSERGRSYMDVFTLPNGKKMQRRLSAFSRETFGPESESAAESPASATEDHLPTNAAGPSSGTRTVASKSSSASSSLDKGKSPMPFGDFPAKLSQVQTATRSSMDAMMLSIQGMPKVLDLVDDDDDDDDALGERVSEDQPSYSLPLLERENPLWLSILENVQNITIQADAINHTPAPIDIVPPPPMGDMGDVLVVDDNVLTKTITGRMLHRLGFSVVEVEDGQRAVDVYRGHQGGFEAVFMDIQLPGLNGLDATRAIREIERERGCEGLTFIIALTGGNNAEDALAAGCNRFCTKPLQLDNFDAALEEHQLQYAIQSSTRQ</sequence>
<dbReference type="PROSITE" id="PS50110">
    <property type="entry name" value="RESPONSE_REGULATORY"/>
    <property type="match status" value="1"/>
</dbReference>
<dbReference type="InterPro" id="IPR036097">
    <property type="entry name" value="HisK_dim/P_sf"/>
</dbReference>
<dbReference type="Gene3D" id="3.40.50.2300">
    <property type="match status" value="1"/>
</dbReference>
<dbReference type="Gene3D" id="1.10.287.130">
    <property type="match status" value="1"/>
</dbReference>
<dbReference type="SMART" id="SM00448">
    <property type="entry name" value="REC"/>
    <property type="match status" value="1"/>
</dbReference>
<dbReference type="InterPro" id="IPR050956">
    <property type="entry name" value="2C_system_His_kinase"/>
</dbReference>
<dbReference type="CDD" id="cd17546">
    <property type="entry name" value="REC_hyHK_CKI1_RcsC-like"/>
    <property type="match status" value="1"/>
</dbReference>
<protein>
    <submittedName>
        <fullName evidence="6">Uncharacterized protein</fullName>
    </submittedName>
</protein>
<dbReference type="Pfam" id="PF00512">
    <property type="entry name" value="HisKA"/>
    <property type="match status" value="1"/>
</dbReference>
<dbReference type="PANTHER" id="PTHR43719:SF72">
    <property type="entry name" value="HISTIDINE KINASE_RESPONSE REGULATOR, PUTATIVE (AFU_ORTHOLOGUE AFUA_8G06140)-RELATED"/>
    <property type="match status" value="1"/>
</dbReference>
<feature type="compositionally biased region" description="Low complexity" evidence="3">
    <location>
        <begin position="292"/>
        <end position="332"/>
    </location>
</feature>
<dbReference type="SUPFAM" id="SSF55874">
    <property type="entry name" value="ATPase domain of HSP90 chaperone/DNA topoisomerase II/histidine kinase"/>
    <property type="match status" value="1"/>
</dbReference>
<feature type="compositionally biased region" description="Low complexity" evidence="3">
    <location>
        <begin position="1011"/>
        <end position="1023"/>
    </location>
</feature>
<feature type="region of interest" description="Disordered" evidence="3">
    <location>
        <begin position="285"/>
        <end position="349"/>
    </location>
</feature>
<name>A0AAV9V357_9PEZI</name>
<feature type="domain" description="Response regulatory" evidence="5">
    <location>
        <begin position="1167"/>
        <end position="1286"/>
    </location>
</feature>
<evidence type="ECO:0000313" key="6">
    <source>
        <dbReference type="EMBL" id="KAK6353172.1"/>
    </source>
</evidence>
<dbReference type="InterPro" id="IPR003661">
    <property type="entry name" value="HisK_dim/P_dom"/>
</dbReference>
<dbReference type="InterPro" id="IPR004358">
    <property type="entry name" value="Sig_transdc_His_kin-like_C"/>
</dbReference>
<dbReference type="Pfam" id="PF02518">
    <property type="entry name" value="HATPase_c"/>
    <property type="match status" value="1"/>
</dbReference>
<dbReference type="CDD" id="cd00082">
    <property type="entry name" value="HisKA"/>
    <property type="match status" value="1"/>
</dbReference>
<accession>A0AAV9V357</accession>
<dbReference type="SUPFAM" id="SSF55781">
    <property type="entry name" value="GAF domain-like"/>
    <property type="match status" value="2"/>
</dbReference>
<keyword evidence="1 2" id="KW-0597">Phosphoprotein</keyword>
<dbReference type="SMART" id="SM00388">
    <property type="entry name" value="HisKA"/>
    <property type="match status" value="1"/>
</dbReference>
<dbReference type="EMBL" id="JAVHNQ010000003">
    <property type="protein sequence ID" value="KAK6353172.1"/>
    <property type="molecule type" value="Genomic_DNA"/>
</dbReference>
<feature type="region of interest" description="Disordered" evidence="3">
    <location>
        <begin position="823"/>
        <end position="842"/>
    </location>
</feature>
<dbReference type="PANTHER" id="PTHR43719">
    <property type="entry name" value="TWO-COMPONENT HISTIDINE KINASE"/>
    <property type="match status" value="1"/>
</dbReference>
<dbReference type="PROSITE" id="PS50109">
    <property type="entry name" value="HIS_KIN"/>
    <property type="match status" value="1"/>
</dbReference>
<dbReference type="InterPro" id="IPR036890">
    <property type="entry name" value="HATPase_C_sf"/>
</dbReference>
<feature type="domain" description="Histidine kinase" evidence="4">
    <location>
        <begin position="548"/>
        <end position="822"/>
    </location>
</feature>